<dbReference type="SUPFAM" id="SSF56112">
    <property type="entry name" value="Protein kinase-like (PK-like)"/>
    <property type="match status" value="1"/>
</dbReference>
<dbReference type="Gene3D" id="1.10.1070.11">
    <property type="entry name" value="Phosphatidylinositol 3-/4-kinase, catalytic domain"/>
    <property type="match status" value="2"/>
</dbReference>
<evidence type="ECO:0000259" key="10">
    <source>
        <dbReference type="PROSITE" id="PS50290"/>
    </source>
</evidence>
<dbReference type="Pfam" id="PF02260">
    <property type="entry name" value="FATC"/>
    <property type="match status" value="1"/>
</dbReference>
<dbReference type="GO" id="GO:0038202">
    <property type="term" value="P:TORC1 signaling"/>
    <property type="evidence" value="ECO:0007669"/>
    <property type="project" value="TreeGrafter"/>
</dbReference>
<dbReference type="InterPro" id="IPR003152">
    <property type="entry name" value="FATC_dom"/>
</dbReference>
<dbReference type="Pfam" id="PF08771">
    <property type="entry name" value="FRB_dom"/>
    <property type="match status" value="1"/>
</dbReference>
<dbReference type="WBParaSite" id="jg3041">
    <property type="protein sequence ID" value="jg3041"/>
    <property type="gene ID" value="jg3041"/>
</dbReference>
<dbReference type="Pfam" id="PF11865">
    <property type="entry name" value="mTOR_dom"/>
    <property type="match status" value="1"/>
</dbReference>
<accession>A0A915E5G1</accession>
<evidence type="ECO:0000256" key="8">
    <source>
        <dbReference type="ARBA" id="ARBA00048679"/>
    </source>
</evidence>
<evidence type="ECO:0000259" key="12">
    <source>
        <dbReference type="PROSITE" id="PS51190"/>
    </source>
</evidence>
<dbReference type="GO" id="GO:0005524">
    <property type="term" value="F:ATP binding"/>
    <property type="evidence" value="ECO:0007669"/>
    <property type="project" value="UniProtKB-KW"/>
</dbReference>
<evidence type="ECO:0000256" key="9">
    <source>
        <dbReference type="RuleBase" id="RU364109"/>
    </source>
</evidence>
<keyword evidence="2 9" id="KW-0808">Transferase</keyword>
<dbReference type="GO" id="GO:0016242">
    <property type="term" value="P:negative regulation of macroautophagy"/>
    <property type="evidence" value="ECO:0007669"/>
    <property type="project" value="TreeGrafter"/>
</dbReference>
<comment type="similarity">
    <text evidence="1 9">Belongs to the PI3/PI4-kinase family.</text>
</comment>
<dbReference type="GO" id="GO:0005634">
    <property type="term" value="C:nucleus"/>
    <property type="evidence" value="ECO:0007669"/>
    <property type="project" value="TreeGrafter"/>
</dbReference>
<dbReference type="InterPro" id="IPR016024">
    <property type="entry name" value="ARM-type_fold"/>
</dbReference>
<dbReference type="SMART" id="SM01346">
    <property type="entry name" value="DUF3385"/>
    <property type="match status" value="1"/>
</dbReference>
<dbReference type="InterPro" id="IPR050517">
    <property type="entry name" value="DDR_Repair_Kinase"/>
</dbReference>
<dbReference type="InterPro" id="IPR036940">
    <property type="entry name" value="PI3/4_kinase_cat_sf"/>
</dbReference>
<keyword evidence="13" id="KW-1185">Reference proteome</keyword>
<dbReference type="InterPro" id="IPR000403">
    <property type="entry name" value="PI3/4_kinase_cat_dom"/>
</dbReference>
<keyword evidence="5 9" id="KW-0418">Kinase</keyword>
<dbReference type="InterPro" id="IPR036738">
    <property type="entry name" value="FRB_sf"/>
</dbReference>
<evidence type="ECO:0000259" key="11">
    <source>
        <dbReference type="PROSITE" id="PS51189"/>
    </source>
</evidence>
<sequence length="2501" mass="283968">MKKLETNRSPDIEHMERVHKNLLILRSSPDIYNRCLNMLNNGPLSAIFEAINHPEVNEKKAGIFLIVCFVELNNAEETTQVTKFTRNLLKILTCGDESVMKLASRAIAYLIQTSKTFAVEQMENSLNQCSEWLEETQRNEERLLAAVILAKDLALFTSSHFFQRATHFFNNIFKVIRDPKLALRTAAIQALQAALAVTSQREAKHKNEWYKRCFEEASIKSHKEDALHASLLIFNELLRIANVDAEKIRLKTLDITASQRARTVIGLNPVEWLIAPAYPVAVESRTARALVTEHYFTEIVTRCMELRSSKSTQCQLVLLEIFPRLTSFSDLHDMVPFKEMLNHALQLTHRYPQALLTLGLLAVDRPTEIKHKAQSILKILVDILQQVKKKPIDPMVFKCMTLLVRSQKSGLCEPMRTTLPLLFSTGLSKGLTEVLKEVVESIPQLKTDVLDGLMEQLYQILMNRSRPSKLAAPTPPPVPTGPIQPTNIELTKLALKTLGEFEFQRHALQMFVRYIAQGYLVCDSTEIRLTAVYCCAGVVKPFIKVHELVENDQKTEVYSLIKNVLECLLRTAVVDSEVEVRLSVLQCFSAMERDFLFHLAQKEMLEILFMTLHDENYQMQEESVSLLGQLSELNPAMIFPKLRRVVLESISQLVNSRAAKIEEHSAKIIAILAAKCSKFMSPYMNSLLMALIPHLHLDRRNVDVTVHVLNALSELSLIGGVEIARSVKELFPSLIAYLQDSTSLARREAALRVMGSICLASAYVVDPYKDYPELLDILLKLLKTELSVSMRRQTMKVLGIIGALDPYTHKVYLGTVYSHKSKSLALTLPNTKEIDDPKSDVSDIIQWFNYERCTLLEYYPALAIANLVEMLQDEALVTYHKDIVYALLQIFSSLGVERSSKYVNQVVPRLVSITENCKPEFREFFLAIHAANSCLTGKAWNWGEGGDYRSLVIGILEEIGKAFGSEFSPYVTDLQKTHKSGTFMCSLNYCLCGSSHPFDLDPILSVLNKAPHDHVRQSALDTVIALATHHSISENAPEIMQTWLRVICEKKMQDKLMQLLNILVLQMWDKFLVYKDRVSSALSSWKVDASLRQEYFEQLTLIHNSITMISSSSSSAGGFGQQRPDEQMLASIYAKRIPLFGSAASDGQQQLQAKSPLSKASKPLIITSVGRENRHLINIDQLRSHFENSIYSTEPSASIRACAALAEVNEQLAKELFNAAFMSVWTDIRESEQDELTNQLVDVLTLCPHAEPIQAILNLAEFMDHSEKGPLPVNYKMLSKCAEQTRAYAKALRYKELEIISSRNGEPTPEDCQALITYANKLNLEEGAAGVVQYAEKKGMEISGRWYEKLGEWEKALEMYSAESAEKAETSALQPGVRHNSGGDDTTRKAKDELLLHQMRCLEALGRWSELECIGEKVLSSNDLGTVHVHHHSGAGSLPGQLNLTLNEADKRQKIAQMTARSCWAMGNFEKMRNYVQQVNQNTQEGSFLRAVAAIHNNDFKEASGYANKVRDMFDAELTAVAAESYERAYGAMILVQQLAELEEAVEYKMIPEREARIAVLWSRRLQGCRRNIVYWQRILQVRSVVLSQNELRPLWIKFSSLCRRQNKLSMSRNVLQSLLNISPETPLEAIQMPLDKPQLSLAVCKQLWTEGHRRSAFGHLENLTGTLHRLFSQQAVPFEPTARITAKCYLKLGEWHSLLQPLAMNLPSANATLGGRRGSISVPVNQHPNLPLVMGSSAGPMGGPQQYFRQLSLQKSPHFTPSNFSSMEQSTQIVLNYYKHATTFDPHWYKAWHRLATTYYNLVMADRQSQPDPPTRPPSAVQPGVVGVEAVEVAGAFPPLGLPPHIPLPPVEVNEYGVPAAIYLQQQHLLEQQRLEIDEAMRHGMAMQTNTTRSSASNSPQSPMRSQQQQLLTLYAVNAVRCFFKAIQLAEGSRLDDTLRLLMLWFDYGERPEVFEQLRDSVKLVPVESWLEVMPQLIARLDSQRNSGMLIKQLVIDISKVHPQALIYALTAAVKARNAQRSKIAKEILEIVAESRPTFVEQAQLVNEELIRCAILWHEQWHEALEDASKYYFQVSREEYRRMMNVLRPLHAKIEQGHTTLKEQSFNQTYYKELKDAYEHCEAYNRQEHQRDAGCLGPLLYLCAWHLRSSQSTDHYLLHSQSLQVIMTKQRPRKVHMRGSDGKEYAFLLKGHEDPRMDERVMQLFGLINSLILREADTCRRNLTIQRYSITTLSQSSGLIGWLPNCDTLHALIKDYREKKKIVLSEEHMNMQKLVVDIEKVTLMQKVEVFEETLRTTTGDDLRQALWMKSPNSEVWFDRRTNYTRSMACMSMVGYILGWEIDTPPTSCLTREKYPEKIPFRLTRMLIQAMEVTGIEGNYRLTCERVLRLLRNSNDSILAVLEAFIYDPVLDWKLPEGEGKRLTQDGGVVDRNDQPLPGVGAARRGGGDYEAINRVKAKLCGRDFNQFTEMSVPEQVSRLIEQATLNDNLCQCYIGWCPFW</sequence>
<dbReference type="EC" id="2.7.11.1" evidence="9"/>
<comment type="catalytic activity">
    <reaction evidence="8">
        <text>L-seryl-[protein] + ATP = O-phospho-L-seryl-[protein] + ADP + H(+)</text>
        <dbReference type="Rhea" id="RHEA:17989"/>
        <dbReference type="Rhea" id="RHEA-COMP:9863"/>
        <dbReference type="Rhea" id="RHEA-COMP:11604"/>
        <dbReference type="ChEBI" id="CHEBI:15378"/>
        <dbReference type="ChEBI" id="CHEBI:29999"/>
        <dbReference type="ChEBI" id="CHEBI:30616"/>
        <dbReference type="ChEBI" id="CHEBI:83421"/>
        <dbReference type="ChEBI" id="CHEBI:456216"/>
        <dbReference type="EC" id="2.7.11.1"/>
    </reaction>
</comment>
<dbReference type="GO" id="GO:0004674">
    <property type="term" value="F:protein serine/threonine kinase activity"/>
    <property type="evidence" value="ECO:0007669"/>
    <property type="project" value="UniProtKB-KW"/>
</dbReference>
<dbReference type="PROSITE" id="PS51189">
    <property type="entry name" value="FAT"/>
    <property type="match status" value="1"/>
</dbReference>
<evidence type="ECO:0000313" key="14">
    <source>
        <dbReference type="WBParaSite" id="jg3041"/>
    </source>
</evidence>
<evidence type="ECO:0000256" key="2">
    <source>
        <dbReference type="ARBA" id="ARBA00022679"/>
    </source>
</evidence>
<dbReference type="SMART" id="SM01345">
    <property type="entry name" value="Rapamycin_bind"/>
    <property type="match status" value="1"/>
</dbReference>
<evidence type="ECO:0000256" key="6">
    <source>
        <dbReference type="ARBA" id="ARBA00022840"/>
    </source>
</evidence>
<feature type="domain" description="PI3K/PI4K catalytic" evidence="10">
    <location>
        <begin position="2160"/>
        <end position="2469"/>
    </location>
</feature>
<dbReference type="Pfam" id="PF00454">
    <property type="entry name" value="PI3_PI4_kinase"/>
    <property type="match status" value="2"/>
</dbReference>
<dbReference type="Pfam" id="PF02259">
    <property type="entry name" value="FAT"/>
    <property type="match status" value="2"/>
</dbReference>
<evidence type="ECO:0000256" key="7">
    <source>
        <dbReference type="ARBA" id="ARBA00047899"/>
    </source>
</evidence>
<evidence type="ECO:0000256" key="1">
    <source>
        <dbReference type="ARBA" id="ARBA00011031"/>
    </source>
</evidence>
<dbReference type="InterPro" id="IPR026683">
    <property type="entry name" value="TOR_cat"/>
</dbReference>
<dbReference type="SUPFAM" id="SSF48371">
    <property type="entry name" value="ARM repeat"/>
    <property type="match status" value="1"/>
</dbReference>
<dbReference type="InterPro" id="IPR014009">
    <property type="entry name" value="PIK_FAT"/>
</dbReference>
<dbReference type="Gene3D" id="1.20.120.150">
    <property type="entry name" value="FKBP12-rapamycin binding domain"/>
    <property type="match status" value="1"/>
</dbReference>
<evidence type="ECO:0000313" key="13">
    <source>
        <dbReference type="Proteomes" id="UP000887574"/>
    </source>
</evidence>
<dbReference type="Pfam" id="PF23593">
    <property type="entry name" value="HEAT_ATR"/>
    <property type="match status" value="1"/>
</dbReference>
<dbReference type="InterPro" id="IPR011009">
    <property type="entry name" value="Kinase-like_dom_sf"/>
</dbReference>
<keyword evidence="6 9" id="KW-0067">ATP-binding</keyword>
<dbReference type="PANTHER" id="PTHR11139">
    <property type="entry name" value="ATAXIA TELANGIECTASIA MUTATED ATM -RELATED"/>
    <property type="match status" value="1"/>
</dbReference>
<dbReference type="CDD" id="cd05169">
    <property type="entry name" value="PIKKc_TOR"/>
    <property type="match status" value="1"/>
</dbReference>
<organism evidence="13 14">
    <name type="scientific">Ditylenchus dipsaci</name>
    <dbReference type="NCBI Taxonomy" id="166011"/>
    <lineage>
        <taxon>Eukaryota</taxon>
        <taxon>Metazoa</taxon>
        <taxon>Ecdysozoa</taxon>
        <taxon>Nematoda</taxon>
        <taxon>Chromadorea</taxon>
        <taxon>Rhabditida</taxon>
        <taxon>Tylenchina</taxon>
        <taxon>Tylenchomorpha</taxon>
        <taxon>Sphaerularioidea</taxon>
        <taxon>Anguinidae</taxon>
        <taxon>Anguininae</taxon>
        <taxon>Ditylenchus</taxon>
    </lineage>
</organism>
<dbReference type="InterPro" id="IPR011989">
    <property type="entry name" value="ARM-like"/>
</dbReference>
<dbReference type="PROSITE" id="PS50290">
    <property type="entry name" value="PI3_4_KINASE_3"/>
    <property type="match status" value="1"/>
</dbReference>
<dbReference type="Gene3D" id="1.25.10.10">
    <property type="entry name" value="Leucine-rich Repeat Variant"/>
    <property type="match status" value="2"/>
</dbReference>
<dbReference type="GO" id="GO:0044877">
    <property type="term" value="F:protein-containing complex binding"/>
    <property type="evidence" value="ECO:0007669"/>
    <property type="project" value="InterPro"/>
</dbReference>
<dbReference type="SMART" id="SM01343">
    <property type="entry name" value="FATC"/>
    <property type="match status" value="1"/>
</dbReference>
<keyword evidence="4 9" id="KW-0547">Nucleotide-binding</keyword>
<dbReference type="InterPro" id="IPR003151">
    <property type="entry name" value="PIK-rel_kinase_FAT"/>
</dbReference>
<dbReference type="GO" id="GO:0005737">
    <property type="term" value="C:cytoplasm"/>
    <property type="evidence" value="ECO:0007669"/>
    <property type="project" value="TreeGrafter"/>
</dbReference>
<dbReference type="PANTHER" id="PTHR11139:SF9">
    <property type="entry name" value="SERINE_THREONINE-PROTEIN KINASE MTOR"/>
    <property type="match status" value="1"/>
</dbReference>
<name>A0A915E5G1_9BILA</name>
<dbReference type="GO" id="GO:0031932">
    <property type="term" value="C:TORC2 complex"/>
    <property type="evidence" value="ECO:0007669"/>
    <property type="project" value="TreeGrafter"/>
</dbReference>
<dbReference type="SMART" id="SM00146">
    <property type="entry name" value="PI3Kc"/>
    <property type="match status" value="1"/>
</dbReference>
<evidence type="ECO:0000256" key="5">
    <source>
        <dbReference type="ARBA" id="ARBA00022777"/>
    </source>
</evidence>
<comment type="catalytic activity">
    <reaction evidence="7 9">
        <text>L-threonyl-[protein] + ATP = O-phospho-L-threonyl-[protein] + ADP + H(+)</text>
        <dbReference type="Rhea" id="RHEA:46608"/>
        <dbReference type="Rhea" id="RHEA-COMP:11060"/>
        <dbReference type="Rhea" id="RHEA-COMP:11605"/>
        <dbReference type="ChEBI" id="CHEBI:15378"/>
        <dbReference type="ChEBI" id="CHEBI:30013"/>
        <dbReference type="ChEBI" id="CHEBI:30616"/>
        <dbReference type="ChEBI" id="CHEBI:61977"/>
        <dbReference type="ChEBI" id="CHEBI:456216"/>
        <dbReference type="EC" id="2.7.11.1"/>
    </reaction>
</comment>
<dbReference type="SUPFAM" id="SSF47212">
    <property type="entry name" value="FKBP12-rapamycin-binding domain of FKBP-rapamycin-associated protein (FRAP)"/>
    <property type="match status" value="1"/>
</dbReference>
<dbReference type="InterPro" id="IPR057564">
    <property type="entry name" value="HEAT_ATR"/>
</dbReference>
<evidence type="ECO:0000256" key="3">
    <source>
        <dbReference type="ARBA" id="ARBA00022737"/>
    </source>
</evidence>
<dbReference type="GO" id="GO:0031931">
    <property type="term" value="C:TORC1 complex"/>
    <property type="evidence" value="ECO:0007669"/>
    <property type="project" value="TreeGrafter"/>
</dbReference>
<reference evidence="14" key="1">
    <citation type="submission" date="2022-11" db="UniProtKB">
        <authorList>
            <consortium name="WormBaseParasite"/>
        </authorList>
    </citation>
    <scope>IDENTIFICATION</scope>
</reference>
<proteinExistence type="inferred from homology"/>
<keyword evidence="9" id="KW-0723">Serine/threonine-protein kinase</keyword>
<evidence type="ECO:0000256" key="4">
    <source>
        <dbReference type="ARBA" id="ARBA00022741"/>
    </source>
</evidence>
<feature type="domain" description="FAT" evidence="11">
    <location>
        <begin position="1277"/>
        <end position="2017"/>
    </location>
</feature>
<feature type="domain" description="FATC" evidence="12">
    <location>
        <begin position="2469"/>
        <end position="2501"/>
    </location>
</feature>
<keyword evidence="3" id="KW-0677">Repeat</keyword>
<dbReference type="PROSITE" id="PS51190">
    <property type="entry name" value="FATC"/>
    <property type="match status" value="1"/>
</dbReference>
<protein>
    <recommendedName>
        <fullName evidence="9">Serine/threonine-protein kinase TOR</fullName>
        <ecNumber evidence="9">2.7.11.1</ecNumber>
    </recommendedName>
</protein>
<dbReference type="Proteomes" id="UP000887574">
    <property type="component" value="Unplaced"/>
</dbReference>
<dbReference type="InterPro" id="IPR009076">
    <property type="entry name" value="FRB_dom"/>
</dbReference>
<dbReference type="InterPro" id="IPR024585">
    <property type="entry name" value="mTOR_dom"/>
</dbReference>